<comment type="pathway">
    <text evidence="1 4">Carotenoid biosynthesis.</text>
</comment>
<sequence>MTTDPHVIVIGAGLSGLAAAARLRGRGYAVTVLETSPTPGGMVRTETLTAPGGTRHRFDTGATVLTMPELIVGPLTELGLDPADVLERLALTPVDPGYVMNYADGTSLALPRNTADIPAAVAQAFGPRAARGVDQLLDWLRQVYDAEFDVFIDRNYGGLRDLTGPQTRQAAKRLVQLHTLGGLTGAVARFVDDERLQRAFTFQALYAGVPPHRARAIYAIIADMDIGRGLSAPAGGMGRVGEVMATALAEAGVTLTYDTTVRALLHEGRTVSGVVTDTGQMLPADAVVATGERDQVAALLGQRPRRRLTYSPSAVVVHGLLPEGTTAAWSSGHHTLDFGAAWTKTFAEITGRRGTPMSDGSFLITRGAASDRQTFIADGLESVSVLAPTPNLDSAPLDWDAVARPYAQEVLGTLAGRGYAGIDALQMLRIDHPRTWARTGLPAGTPFSAAHTVAQTGPLRTRNTWPGVDNLFLAGSATVPGVGIPPVLVSGGLAADRVNARLPRSDRR</sequence>
<keyword evidence="7" id="KW-1185">Reference proteome</keyword>
<dbReference type="SUPFAM" id="SSF51905">
    <property type="entry name" value="FAD/NAD(P)-binding domain"/>
    <property type="match status" value="1"/>
</dbReference>
<dbReference type="GO" id="GO:0016491">
    <property type="term" value="F:oxidoreductase activity"/>
    <property type="evidence" value="ECO:0007669"/>
    <property type="project" value="UniProtKB-KW"/>
</dbReference>
<organism evidence="6 7">
    <name type="scientific">Gordonia hirsuta DSM 44140 = NBRC 16056</name>
    <dbReference type="NCBI Taxonomy" id="1121927"/>
    <lineage>
        <taxon>Bacteria</taxon>
        <taxon>Bacillati</taxon>
        <taxon>Actinomycetota</taxon>
        <taxon>Actinomycetes</taxon>
        <taxon>Mycobacteriales</taxon>
        <taxon>Gordoniaceae</taxon>
        <taxon>Gordonia</taxon>
    </lineage>
</organism>
<dbReference type="Pfam" id="PF01593">
    <property type="entry name" value="Amino_oxidase"/>
    <property type="match status" value="1"/>
</dbReference>
<dbReference type="eggNOG" id="COG1233">
    <property type="taxonomic scope" value="Bacteria"/>
</dbReference>
<gene>
    <name evidence="6" type="primary">crtI</name>
    <name evidence="6" type="ORF">GOHSU_02_00030</name>
</gene>
<dbReference type="InterPro" id="IPR014105">
    <property type="entry name" value="Carotenoid/retinoid_OxRdtase"/>
</dbReference>
<comment type="caution">
    <text evidence="6">The sequence shown here is derived from an EMBL/GenBank/DDBJ whole genome shotgun (WGS) entry which is preliminary data.</text>
</comment>
<dbReference type="InterPro" id="IPR002937">
    <property type="entry name" value="Amino_oxidase"/>
</dbReference>
<dbReference type="PRINTS" id="PR00419">
    <property type="entry name" value="ADXRDTASE"/>
</dbReference>
<keyword evidence="2 4" id="KW-0125">Carotenoid biosynthesis</keyword>
<dbReference type="Gene3D" id="3.50.50.60">
    <property type="entry name" value="FAD/NAD(P)-binding domain"/>
    <property type="match status" value="2"/>
</dbReference>
<evidence type="ECO:0000313" key="7">
    <source>
        <dbReference type="Proteomes" id="UP000053405"/>
    </source>
</evidence>
<protein>
    <submittedName>
        <fullName evidence="6">Putative phytoene dehydrogenase</fullName>
    </submittedName>
</protein>
<evidence type="ECO:0000256" key="4">
    <source>
        <dbReference type="RuleBase" id="RU362075"/>
    </source>
</evidence>
<dbReference type="OrthoDB" id="9774675at2"/>
<dbReference type="NCBIfam" id="TIGR02734">
    <property type="entry name" value="crtI_fam"/>
    <property type="match status" value="1"/>
</dbReference>
<proteinExistence type="inferred from homology"/>
<accession>L7L3Y5</accession>
<dbReference type="AlphaFoldDB" id="L7L3Y5"/>
<dbReference type="Proteomes" id="UP000053405">
    <property type="component" value="Unassembled WGS sequence"/>
</dbReference>
<comment type="similarity">
    <text evidence="4">Belongs to the carotenoid/retinoid oxidoreductase family.</text>
</comment>
<evidence type="ECO:0000256" key="1">
    <source>
        <dbReference type="ARBA" id="ARBA00004829"/>
    </source>
</evidence>
<evidence type="ECO:0000313" key="6">
    <source>
        <dbReference type="EMBL" id="GAC55860.1"/>
    </source>
</evidence>
<name>L7L3Y5_9ACTN</name>
<evidence type="ECO:0000256" key="3">
    <source>
        <dbReference type="ARBA" id="ARBA00023002"/>
    </source>
</evidence>
<dbReference type="PANTHER" id="PTHR43734:SF1">
    <property type="entry name" value="PHYTOENE DESATURASE"/>
    <property type="match status" value="1"/>
</dbReference>
<evidence type="ECO:0000256" key="2">
    <source>
        <dbReference type="ARBA" id="ARBA00022746"/>
    </source>
</evidence>
<dbReference type="RefSeq" id="WP_005935052.1">
    <property type="nucleotide sequence ID" value="NZ_ATVK01000040.1"/>
</dbReference>
<dbReference type="EMBL" id="BANT01000002">
    <property type="protein sequence ID" value="GAC55860.1"/>
    <property type="molecule type" value="Genomic_DNA"/>
</dbReference>
<dbReference type="GO" id="GO:0016117">
    <property type="term" value="P:carotenoid biosynthetic process"/>
    <property type="evidence" value="ECO:0007669"/>
    <property type="project" value="UniProtKB-KW"/>
</dbReference>
<feature type="domain" description="Amine oxidase" evidence="5">
    <location>
        <begin position="14"/>
        <end position="314"/>
    </location>
</feature>
<reference evidence="6 7" key="1">
    <citation type="submission" date="2012-12" db="EMBL/GenBank/DDBJ databases">
        <title>Whole genome shotgun sequence of Gordonia hirsuta NBRC 16056.</title>
        <authorList>
            <person name="Isaki-Nakamura S."/>
            <person name="Hosoyama A."/>
            <person name="Tsuchikane K."/>
            <person name="Katsumata H."/>
            <person name="Baba S."/>
            <person name="Yamazaki S."/>
            <person name="Fujita N."/>
        </authorList>
    </citation>
    <scope>NUCLEOTIDE SEQUENCE [LARGE SCALE GENOMIC DNA]</scope>
    <source>
        <strain evidence="6 7">NBRC 16056</strain>
    </source>
</reference>
<dbReference type="InterPro" id="IPR036188">
    <property type="entry name" value="FAD/NAD-bd_sf"/>
</dbReference>
<keyword evidence="3 4" id="KW-0560">Oxidoreductase</keyword>
<evidence type="ECO:0000259" key="5">
    <source>
        <dbReference type="Pfam" id="PF01593"/>
    </source>
</evidence>
<dbReference type="PANTHER" id="PTHR43734">
    <property type="entry name" value="PHYTOENE DESATURASE"/>
    <property type="match status" value="1"/>
</dbReference>
<dbReference type="STRING" id="1121927.GOHSU_02_00030"/>